<evidence type="ECO:0000313" key="2">
    <source>
        <dbReference type="Proteomes" id="UP001223261"/>
    </source>
</evidence>
<sequence>MSRELFLKCKTEALNKRANEKFTVKNSLMDIGVKGPTANLIEDIEHRFRNYVMLHGSSHFEMFCNKNQRIFVRLTDFYSIDDI</sequence>
<protein>
    <submittedName>
        <fullName evidence="1">Uncharacterized protein</fullName>
    </submittedName>
</protein>
<proteinExistence type="predicted"/>
<name>A0AAX3W4C5_MAMLE</name>
<accession>A0AAX3W4C5</accession>
<dbReference type="EMBL" id="CP118848">
    <property type="protein sequence ID" value="WHI60113.1"/>
    <property type="molecule type" value="Genomic_DNA"/>
</dbReference>
<reference evidence="1" key="1">
    <citation type="journal article" date="2023" name="Antibiotics">
        <title>Prevalence and Molecular Characterization of Methicillin-Resistant Staphylococci (MRS) and Mammaliicocci (MRM) in Dromedary Camels from Algeria: First Detection of SCCmec-mecC Hybrid in Methicillin-Resistant Mammaliicoccus lentus.</title>
        <authorList>
            <person name="Belhout C."/>
            <person name="Boyen F."/>
            <person name="Vereecke N."/>
            <person name="Theuns S."/>
            <person name="Taibi N."/>
            <person name="Stegger M."/>
            <person name="de la Fe-Rodriguez P.Y."/>
            <person name="Bouayad L."/>
            <person name="Elgroud R."/>
            <person name="Butaye P."/>
        </authorList>
    </citation>
    <scope>NUCLEOTIDE SEQUENCE</scope>
    <source>
        <strain evidence="1">7048</strain>
    </source>
</reference>
<dbReference type="AlphaFoldDB" id="A0AAX3W4C5"/>
<dbReference type="RefSeq" id="WP_282862327.1">
    <property type="nucleotide sequence ID" value="NZ_CP118848.1"/>
</dbReference>
<organism evidence="1 2">
    <name type="scientific">Mammaliicoccus lentus</name>
    <name type="common">Staphylococcus lentus</name>
    <dbReference type="NCBI Taxonomy" id="42858"/>
    <lineage>
        <taxon>Bacteria</taxon>
        <taxon>Bacillati</taxon>
        <taxon>Bacillota</taxon>
        <taxon>Bacilli</taxon>
        <taxon>Bacillales</taxon>
        <taxon>Staphylococcaceae</taxon>
        <taxon>Mammaliicoccus</taxon>
    </lineage>
</organism>
<evidence type="ECO:0000313" key="1">
    <source>
        <dbReference type="EMBL" id="WHI60113.1"/>
    </source>
</evidence>
<gene>
    <name evidence="1" type="ORF">PYH69_00230</name>
</gene>
<dbReference type="Proteomes" id="UP001223261">
    <property type="component" value="Chromosome"/>
</dbReference>